<dbReference type="AlphaFoldDB" id="A0A8T0IJ13"/>
<proteinExistence type="predicted"/>
<dbReference type="EMBL" id="CM026423">
    <property type="protein sequence ID" value="KAG0583760.1"/>
    <property type="molecule type" value="Genomic_DNA"/>
</dbReference>
<feature type="compositionally biased region" description="Polar residues" evidence="1">
    <location>
        <begin position="74"/>
        <end position="90"/>
    </location>
</feature>
<gene>
    <name evidence="2" type="ORF">KC19_3G161200</name>
</gene>
<evidence type="ECO:0000313" key="2">
    <source>
        <dbReference type="EMBL" id="KAG0583760.1"/>
    </source>
</evidence>
<feature type="compositionally biased region" description="Polar residues" evidence="1">
    <location>
        <begin position="115"/>
        <end position="126"/>
    </location>
</feature>
<accession>A0A8T0IJ13</accession>
<organism evidence="2 3">
    <name type="scientific">Ceratodon purpureus</name>
    <name type="common">Fire moss</name>
    <name type="synonym">Dicranum purpureum</name>
    <dbReference type="NCBI Taxonomy" id="3225"/>
    <lineage>
        <taxon>Eukaryota</taxon>
        <taxon>Viridiplantae</taxon>
        <taxon>Streptophyta</taxon>
        <taxon>Embryophyta</taxon>
        <taxon>Bryophyta</taxon>
        <taxon>Bryophytina</taxon>
        <taxon>Bryopsida</taxon>
        <taxon>Dicranidae</taxon>
        <taxon>Pseudoditrichales</taxon>
        <taxon>Ditrichaceae</taxon>
        <taxon>Ceratodon</taxon>
    </lineage>
</organism>
<evidence type="ECO:0000313" key="3">
    <source>
        <dbReference type="Proteomes" id="UP000822688"/>
    </source>
</evidence>
<comment type="caution">
    <text evidence="2">The sequence shown here is derived from an EMBL/GenBank/DDBJ whole genome shotgun (WGS) entry which is preliminary data.</text>
</comment>
<feature type="region of interest" description="Disordered" evidence="1">
    <location>
        <begin position="1"/>
        <end position="136"/>
    </location>
</feature>
<dbReference type="Proteomes" id="UP000822688">
    <property type="component" value="Chromosome 3"/>
</dbReference>
<name>A0A8T0IJ13_CERPU</name>
<feature type="compositionally biased region" description="Basic and acidic residues" evidence="1">
    <location>
        <begin position="91"/>
        <end position="105"/>
    </location>
</feature>
<keyword evidence="3" id="KW-1185">Reference proteome</keyword>
<sequence length="136" mass="15090">MPIPLKHTPAKSVPAITILTSSKKTKQRLQTRDSSPDPMETTPFHTPPPTNPALISQIPATKTAPITPRRSLSHQHQLQCVHSFNNQQPRGTDRPGPADDDRWPIRDATIPESKQPASNESATTTAPCHGRRERER</sequence>
<feature type="non-terminal residue" evidence="2">
    <location>
        <position position="136"/>
    </location>
</feature>
<reference evidence="2" key="1">
    <citation type="submission" date="2020-06" db="EMBL/GenBank/DDBJ databases">
        <title>WGS assembly of Ceratodon purpureus strain R40.</title>
        <authorList>
            <person name="Carey S.B."/>
            <person name="Jenkins J."/>
            <person name="Shu S."/>
            <person name="Lovell J.T."/>
            <person name="Sreedasyam A."/>
            <person name="Maumus F."/>
            <person name="Tiley G.P."/>
            <person name="Fernandez-Pozo N."/>
            <person name="Barry K."/>
            <person name="Chen C."/>
            <person name="Wang M."/>
            <person name="Lipzen A."/>
            <person name="Daum C."/>
            <person name="Saski C.A."/>
            <person name="Payton A.C."/>
            <person name="Mcbreen J.C."/>
            <person name="Conrad R.E."/>
            <person name="Kollar L.M."/>
            <person name="Olsson S."/>
            <person name="Huttunen S."/>
            <person name="Landis J.B."/>
            <person name="Wickett N.J."/>
            <person name="Johnson M.G."/>
            <person name="Rensing S.A."/>
            <person name="Grimwood J."/>
            <person name="Schmutz J."/>
            <person name="Mcdaniel S.F."/>
        </authorList>
    </citation>
    <scope>NUCLEOTIDE SEQUENCE</scope>
    <source>
        <strain evidence="2">R40</strain>
    </source>
</reference>
<evidence type="ECO:0000256" key="1">
    <source>
        <dbReference type="SAM" id="MobiDB-lite"/>
    </source>
</evidence>
<protein>
    <submittedName>
        <fullName evidence="2">Uncharacterized protein</fullName>
    </submittedName>
</protein>